<dbReference type="Pfam" id="PF00394">
    <property type="entry name" value="Cu-oxidase"/>
    <property type="match status" value="1"/>
</dbReference>
<feature type="domain" description="Plastocyanin-like" evidence="6">
    <location>
        <begin position="372"/>
        <end position="476"/>
    </location>
</feature>
<dbReference type="CDD" id="cd13896">
    <property type="entry name" value="CuRO_3_CopA"/>
    <property type="match status" value="1"/>
</dbReference>
<evidence type="ECO:0000256" key="3">
    <source>
        <dbReference type="ARBA" id="ARBA00023008"/>
    </source>
</evidence>
<evidence type="ECO:0000256" key="4">
    <source>
        <dbReference type="SAM" id="MobiDB-lite"/>
    </source>
</evidence>
<accession>A0AAW4PIN5</accession>
<dbReference type="SUPFAM" id="SSF49503">
    <property type="entry name" value="Cupredoxins"/>
    <property type="match status" value="3"/>
</dbReference>
<dbReference type="InterPro" id="IPR008972">
    <property type="entry name" value="Cupredoxin"/>
</dbReference>
<keyword evidence="9" id="KW-1185">Reference proteome</keyword>
<dbReference type="AlphaFoldDB" id="A0AAW4PIN5"/>
<reference evidence="8 9" key="1">
    <citation type="submission" date="2021-06" db="EMBL/GenBank/DDBJ databases">
        <title>Halomicroarcula sp. a new haloarchaeum isolated from saline soil.</title>
        <authorList>
            <person name="Duran-Viseras A."/>
            <person name="Sanchez-Porro C."/>
            <person name="Ventosa A."/>
        </authorList>
    </citation>
    <scope>NUCLEOTIDE SEQUENCE [LARGE SCALE GENOMIC DNA]</scope>
    <source>
        <strain evidence="8 9">F27</strain>
    </source>
</reference>
<organism evidence="8 9">
    <name type="scientific">Haloarcula nitratireducens</name>
    <dbReference type="NCBI Taxonomy" id="2487749"/>
    <lineage>
        <taxon>Archaea</taxon>
        <taxon>Methanobacteriati</taxon>
        <taxon>Methanobacteriota</taxon>
        <taxon>Stenosarchaea group</taxon>
        <taxon>Halobacteria</taxon>
        <taxon>Halobacteriales</taxon>
        <taxon>Haloarculaceae</taxon>
        <taxon>Haloarcula</taxon>
    </lineage>
</organism>
<evidence type="ECO:0000256" key="2">
    <source>
        <dbReference type="ARBA" id="ARBA00023002"/>
    </source>
</evidence>
<dbReference type="InterPro" id="IPR034279">
    <property type="entry name" value="CuRO_3_CopA"/>
</dbReference>
<keyword evidence="2" id="KW-0560">Oxidoreductase</keyword>
<dbReference type="InterPro" id="IPR011707">
    <property type="entry name" value="Cu-oxidase-like_N"/>
</dbReference>
<feature type="region of interest" description="Disordered" evidence="4">
    <location>
        <begin position="25"/>
        <end position="75"/>
    </location>
</feature>
<dbReference type="PANTHER" id="PTHR11709">
    <property type="entry name" value="MULTI-COPPER OXIDASE"/>
    <property type="match status" value="1"/>
</dbReference>
<dbReference type="InterPro" id="IPR001117">
    <property type="entry name" value="Cu-oxidase_2nd"/>
</dbReference>
<evidence type="ECO:0000256" key="1">
    <source>
        <dbReference type="ARBA" id="ARBA00022723"/>
    </source>
</evidence>
<dbReference type="PROSITE" id="PS00080">
    <property type="entry name" value="MULTICOPPER_OXIDASE2"/>
    <property type="match status" value="1"/>
</dbReference>
<dbReference type="EMBL" id="RKLT01000049">
    <property type="protein sequence ID" value="MBX0298281.1"/>
    <property type="molecule type" value="Genomic_DNA"/>
</dbReference>
<dbReference type="GO" id="GO:0005507">
    <property type="term" value="F:copper ion binding"/>
    <property type="evidence" value="ECO:0007669"/>
    <property type="project" value="InterPro"/>
</dbReference>
<evidence type="ECO:0000259" key="6">
    <source>
        <dbReference type="Pfam" id="PF07731"/>
    </source>
</evidence>
<evidence type="ECO:0000259" key="7">
    <source>
        <dbReference type="Pfam" id="PF07732"/>
    </source>
</evidence>
<dbReference type="PANTHER" id="PTHR11709:SF394">
    <property type="entry name" value="FI03373P-RELATED"/>
    <property type="match status" value="1"/>
</dbReference>
<dbReference type="GO" id="GO:0016491">
    <property type="term" value="F:oxidoreductase activity"/>
    <property type="evidence" value="ECO:0007669"/>
    <property type="project" value="UniProtKB-KW"/>
</dbReference>
<dbReference type="InterPro" id="IPR033138">
    <property type="entry name" value="Cu_oxidase_CS"/>
</dbReference>
<proteinExistence type="predicted"/>
<dbReference type="PROSITE" id="PS51257">
    <property type="entry name" value="PROKAR_LIPOPROTEIN"/>
    <property type="match status" value="1"/>
</dbReference>
<dbReference type="InterPro" id="IPR011706">
    <property type="entry name" value="Cu-oxidase_C"/>
</dbReference>
<keyword evidence="1" id="KW-0479">Metal-binding</keyword>
<comment type="caution">
    <text evidence="8">The sequence shown here is derived from an EMBL/GenBank/DDBJ whole genome shotgun (WGS) entry which is preliminary data.</text>
</comment>
<sequence>MPPNRQRPLTRRRLLQLTGASTLGALAGCGSQLPGSDDDEGREVTPRSTVTSEPDSSVSLTAGAGTIQPGPDVSTSNWLYDEQFPGPELRVQEGDVLSVELTNDLEAETTIHWHGVPVPNPVDGVPGVTQEPIAPGETFEYRFRAEPAGTYFYHSHVGLQLDRGLLGPLIVEERDPHVEYDREYVVVLDDYLPDEPQLPSDGGRGGGGMGGGMGGGGMMGDVRPPYDGLLINGRLPEDPQTFGVTEGERIRFRFVNAGSATVFGVRIAGHEMTVTHADGRPVDPVDVDSFAFGAGERYDVVVEATNPGRWFVQADALDGNEPPARAVVEYEGTDGTNTPQVPSSPGDQLQYSDLQAISSLDGVSGSPDRTFDLTLSRGGGQSYTWTIDGQTYPDADPLRIRPGEHVRIRMTNQSPVVHPMHLHGHFFQVGNAVKDTVMVPGHRGQVTLDFHADNPGRWLFHCHNLYHLDAGMARIVKYVE</sequence>
<keyword evidence="3" id="KW-0186">Copper</keyword>
<evidence type="ECO:0000259" key="5">
    <source>
        <dbReference type="Pfam" id="PF00394"/>
    </source>
</evidence>
<dbReference type="InterPro" id="IPR045087">
    <property type="entry name" value="Cu-oxidase_fam"/>
</dbReference>
<feature type="compositionally biased region" description="Polar residues" evidence="4">
    <location>
        <begin position="46"/>
        <end position="60"/>
    </location>
</feature>
<dbReference type="InterPro" id="IPR006311">
    <property type="entry name" value="TAT_signal"/>
</dbReference>
<dbReference type="PROSITE" id="PS00079">
    <property type="entry name" value="MULTICOPPER_OXIDASE1"/>
    <property type="match status" value="1"/>
</dbReference>
<dbReference type="CDD" id="cd13861">
    <property type="entry name" value="CuRO_1_CumA_like"/>
    <property type="match status" value="1"/>
</dbReference>
<evidence type="ECO:0000313" key="8">
    <source>
        <dbReference type="EMBL" id="MBX0298281.1"/>
    </source>
</evidence>
<dbReference type="Pfam" id="PF07732">
    <property type="entry name" value="Cu-oxidase_3"/>
    <property type="match status" value="1"/>
</dbReference>
<gene>
    <name evidence="8" type="ORF">EGH23_25825</name>
</gene>
<name>A0AAW4PIN5_9EURY</name>
<dbReference type="Gene3D" id="2.60.40.420">
    <property type="entry name" value="Cupredoxins - blue copper proteins"/>
    <property type="match status" value="2"/>
</dbReference>
<dbReference type="Proteomes" id="UP001430455">
    <property type="component" value="Unassembled WGS sequence"/>
</dbReference>
<dbReference type="InterPro" id="IPR002355">
    <property type="entry name" value="Cu_oxidase_Cu_BS"/>
</dbReference>
<evidence type="ECO:0000313" key="9">
    <source>
        <dbReference type="Proteomes" id="UP001430455"/>
    </source>
</evidence>
<feature type="domain" description="Plastocyanin-like" evidence="5">
    <location>
        <begin position="213"/>
        <end position="332"/>
    </location>
</feature>
<feature type="domain" description="Plastocyanin-like" evidence="7">
    <location>
        <begin position="65"/>
        <end position="174"/>
    </location>
</feature>
<dbReference type="Pfam" id="PF07731">
    <property type="entry name" value="Cu-oxidase_2"/>
    <property type="match status" value="1"/>
</dbReference>
<dbReference type="PROSITE" id="PS51318">
    <property type="entry name" value="TAT"/>
    <property type="match status" value="1"/>
</dbReference>
<protein>
    <submittedName>
        <fullName evidence="8">Multicopper oxidase family protein</fullName>
    </submittedName>
</protein>